<evidence type="ECO:0000313" key="4">
    <source>
        <dbReference type="Proteomes" id="UP000503129"/>
    </source>
</evidence>
<dbReference type="AlphaFoldDB" id="A0A856MKI6"/>
<gene>
    <name evidence="3" type="ORF">DP114_25775</name>
</gene>
<proteinExistence type="predicted"/>
<keyword evidence="1" id="KW-0472">Membrane</keyword>
<reference evidence="3 4" key="1">
    <citation type="submission" date="2018-06" db="EMBL/GenBank/DDBJ databases">
        <title>Comparative genomics of Brasilonema spp. strains.</title>
        <authorList>
            <person name="Alvarenga D.O."/>
            <person name="Fiore M.F."/>
            <person name="Varani A.M."/>
        </authorList>
    </citation>
    <scope>NUCLEOTIDE SEQUENCE [LARGE SCALE GENOMIC DNA]</scope>
    <source>
        <strain evidence="3 4">CENA114</strain>
    </source>
</reference>
<sequence>MSGLSQVIFSIRKPTLVLSVVAGGVILTSCASVPSAESTNQALPKAQINNQLADTAARSALTEVSETTSTTAQAAQLTRSPQQLIKKALITLIVDSVDKSIDAVSQIISQQQGDLIKLEEQQPKNESARHTATIQLRIPQNLLEPTLEKLTKLGSVQSRNITAVDVGDQIVDIQARLSNLRITESNLQKIMDRAGSVRDVLSVAKELSNVRQSIEQIDAQLKNLQNQVAYSTITLNIEAAVSGNAPQRTFGSQMQSAWNNSTHSLAEFTFGLVKMGIWLAVYSPYLLILAAASYGLTRWRRNNAQRSVSIPESGHSDRLD</sequence>
<evidence type="ECO:0000313" key="3">
    <source>
        <dbReference type="EMBL" id="QDL10859.1"/>
    </source>
</evidence>
<accession>A0A856MKI6</accession>
<evidence type="ECO:0000259" key="2">
    <source>
        <dbReference type="Pfam" id="PF14257"/>
    </source>
</evidence>
<organism evidence="3 4">
    <name type="scientific">Brasilonema sennae CENA114</name>
    <dbReference type="NCBI Taxonomy" id="415709"/>
    <lineage>
        <taxon>Bacteria</taxon>
        <taxon>Bacillati</taxon>
        <taxon>Cyanobacteriota</taxon>
        <taxon>Cyanophyceae</taxon>
        <taxon>Nostocales</taxon>
        <taxon>Scytonemataceae</taxon>
        <taxon>Brasilonema</taxon>
        <taxon>Bromeliae group (in: Brasilonema)</taxon>
    </lineage>
</organism>
<evidence type="ECO:0000256" key="1">
    <source>
        <dbReference type="SAM" id="Phobius"/>
    </source>
</evidence>
<protein>
    <submittedName>
        <fullName evidence="3">DUF4349 domain-containing protein</fullName>
    </submittedName>
</protein>
<dbReference type="RefSeq" id="WP_171977447.1">
    <property type="nucleotide sequence ID" value="NZ_CAWOXK010000001.1"/>
</dbReference>
<feature type="transmembrane region" description="Helical" evidence="1">
    <location>
        <begin position="275"/>
        <end position="296"/>
    </location>
</feature>
<name>A0A856MKI6_9CYAN</name>
<keyword evidence="4" id="KW-1185">Reference proteome</keyword>
<keyword evidence="1" id="KW-0812">Transmembrane</keyword>
<dbReference type="KEGG" id="bsen:DP114_25775"/>
<dbReference type="InterPro" id="IPR025645">
    <property type="entry name" value="DUF4349"/>
</dbReference>
<dbReference type="EMBL" id="CP030118">
    <property type="protein sequence ID" value="QDL10859.1"/>
    <property type="molecule type" value="Genomic_DNA"/>
</dbReference>
<feature type="domain" description="DUF4349" evidence="2">
    <location>
        <begin position="82"/>
        <end position="297"/>
    </location>
</feature>
<dbReference type="Pfam" id="PF14257">
    <property type="entry name" value="DUF4349"/>
    <property type="match status" value="1"/>
</dbReference>
<dbReference type="Proteomes" id="UP000503129">
    <property type="component" value="Chromosome"/>
</dbReference>
<keyword evidence="1" id="KW-1133">Transmembrane helix</keyword>